<keyword evidence="1" id="KW-0233">DNA recombination</keyword>
<comment type="caution">
    <text evidence="3">The sequence shown here is derived from an EMBL/GenBank/DDBJ whole genome shotgun (WGS) entry which is preliminary data.</text>
</comment>
<dbReference type="InterPro" id="IPR013762">
    <property type="entry name" value="Integrase-like_cat_sf"/>
</dbReference>
<dbReference type="SUPFAM" id="SSF56349">
    <property type="entry name" value="DNA breaking-rejoining enzymes"/>
    <property type="match status" value="1"/>
</dbReference>
<proteinExistence type="predicted"/>
<evidence type="ECO:0000259" key="2">
    <source>
        <dbReference type="PROSITE" id="PS51898"/>
    </source>
</evidence>
<dbReference type="EMBL" id="OPYN01000159">
    <property type="protein sequence ID" value="SPO61913.1"/>
    <property type="molecule type" value="Genomic_DNA"/>
</dbReference>
<reference evidence="3 4" key="1">
    <citation type="submission" date="2018-02" db="EMBL/GenBank/DDBJ databases">
        <authorList>
            <person name="Dubost A."/>
        </authorList>
    </citation>
    <scope>NUCLEOTIDE SEQUENCE [LARGE SCALE GENOMIC DNA]</scope>
    <source>
        <strain evidence="4">JV551A3</strain>
    </source>
</reference>
<dbReference type="Pfam" id="PF00589">
    <property type="entry name" value="Phage_integrase"/>
    <property type="match status" value="1"/>
</dbReference>
<dbReference type="InterPro" id="IPR011010">
    <property type="entry name" value="DNA_brk_join_enz"/>
</dbReference>
<gene>
    <name evidence="3" type="ORF">JV551A3_V1_1590022</name>
</gene>
<feature type="non-terminal residue" evidence="3">
    <location>
        <position position="131"/>
    </location>
</feature>
<dbReference type="GO" id="GO:0003677">
    <property type="term" value="F:DNA binding"/>
    <property type="evidence" value="ECO:0007669"/>
    <property type="project" value="InterPro"/>
</dbReference>
<evidence type="ECO:0000313" key="3">
    <source>
        <dbReference type="EMBL" id="SPO61913.1"/>
    </source>
</evidence>
<organism evidence="3 4">
    <name type="scientific">Pseudomonas inefficax</name>
    <dbReference type="NCBI Taxonomy" id="2078786"/>
    <lineage>
        <taxon>Bacteria</taxon>
        <taxon>Pseudomonadati</taxon>
        <taxon>Pseudomonadota</taxon>
        <taxon>Gammaproteobacteria</taxon>
        <taxon>Pseudomonadales</taxon>
        <taxon>Pseudomonadaceae</taxon>
        <taxon>Pseudomonas</taxon>
    </lineage>
</organism>
<dbReference type="InterPro" id="IPR002104">
    <property type="entry name" value="Integrase_catalytic"/>
</dbReference>
<evidence type="ECO:0000256" key="1">
    <source>
        <dbReference type="ARBA" id="ARBA00023172"/>
    </source>
</evidence>
<dbReference type="GO" id="GO:0015074">
    <property type="term" value="P:DNA integration"/>
    <property type="evidence" value="ECO:0007669"/>
    <property type="project" value="InterPro"/>
</dbReference>
<evidence type="ECO:0000313" key="4">
    <source>
        <dbReference type="Proteomes" id="UP000294335"/>
    </source>
</evidence>
<protein>
    <recommendedName>
        <fullName evidence="2">Tyr recombinase domain-containing protein</fullName>
    </recommendedName>
</protein>
<dbReference type="RefSeq" id="WP_167494836.1">
    <property type="nucleotide sequence ID" value="NZ_OPYN01000159.1"/>
</dbReference>
<dbReference type="Gene3D" id="1.10.443.10">
    <property type="entry name" value="Intergrase catalytic core"/>
    <property type="match status" value="1"/>
</dbReference>
<dbReference type="PROSITE" id="PS51898">
    <property type="entry name" value="TYR_RECOMBINASE"/>
    <property type="match status" value="1"/>
</dbReference>
<dbReference type="AlphaFoldDB" id="A0AAQ1PCM7"/>
<feature type="domain" description="Tyr recombinase" evidence="2">
    <location>
        <begin position="1"/>
        <end position="131"/>
    </location>
</feature>
<name>A0AAQ1PCM7_9PSED</name>
<dbReference type="Proteomes" id="UP000294335">
    <property type="component" value="Unassembled WGS sequence"/>
</dbReference>
<sequence length="131" mass="15263">MQWEDVDLDQRSATIRRIIVNRAPQERTKTKHHRVVLLNERTLNAIHEAQRMAELRRMASNSAHVVSPFVFQPSKGGLWITEPSVTIRHFKSALKALNIRERRQYDTRHTYATMCLMFGMNPAFIANQLGH</sequence>
<keyword evidence="4" id="KW-1185">Reference proteome</keyword>
<accession>A0AAQ1PCM7</accession>
<dbReference type="GO" id="GO:0006310">
    <property type="term" value="P:DNA recombination"/>
    <property type="evidence" value="ECO:0007669"/>
    <property type="project" value="UniProtKB-KW"/>
</dbReference>